<evidence type="ECO:0000259" key="6">
    <source>
        <dbReference type="PROSITE" id="PS50119"/>
    </source>
</evidence>
<dbReference type="AlphaFoldDB" id="A0A913Y7I4"/>
<dbReference type="SUPFAM" id="SSF57845">
    <property type="entry name" value="B-box zinc-binding domain"/>
    <property type="match status" value="1"/>
</dbReference>
<dbReference type="InterPro" id="IPR017907">
    <property type="entry name" value="Znf_RING_CS"/>
</dbReference>
<dbReference type="EnsemblMetazoa" id="XM_021060294.2">
    <property type="protein sequence ID" value="XP_020915953.1"/>
    <property type="gene ID" value="LOC110253394"/>
</dbReference>
<evidence type="ECO:0000256" key="2">
    <source>
        <dbReference type="ARBA" id="ARBA00022771"/>
    </source>
</evidence>
<accession>A0A913Y7I4</accession>
<keyword evidence="3" id="KW-0862">Zinc</keyword>
<dbReference type="OrthoDB" id="5959490at2759"/>
<proteinExistence type="predicted"/>
<dbReference type="InterPro" id="IPR013083">
    <property type="entry name" value="Znf_RING/FYVE/PHD"/>
</dbReference>
<dbReference type="Pfam" id="PF00643">
    <property type="entry name" value="zf-B_box"/>
    <property type="match status" value="1"/>
</dbReference>
<protein>
    <submittedName>
        <fullName evidence="7">Uncharacterized protein</fullName>
    </submittedName>
</protein>
<dbReference type="KEGG" id="epa:110253394"/>
<dbReference type="GO" id="GO:0005654">
    <property type="term" value="C:nucleoplasm"/>
    <property type="evidence" value="ECO:0007669"/>
    <property type="project" value="TreeGrafter"/>
</dbReference>
<feature type="domain" description="B box-type" evidence="6">
    <location>
        <begin position="162"/>
        <end position="205"/>
    </location>
</feature>
<dbReference type="PROSITE" id="PS50119">
    <property type="entry name" value="ZF_BBOX"/>
    <property type="match status" value="2"/>
</dbReference>
<dbReference type="OMA" id="VCAINEP"/>
<dbReference type="PANTHER" id="PTHR25462:SF299">
    <property type="entry name" value="E3 UBIQUITIN-PROTEIN LIGASE TRIM56"/>
    <property type="match status" value="1"/>
</dbReference>
<dbReference type="GO" id="GO:0045087">
    <property type="term" value="P:innate immune response"/>
    <property type="evidence" value="ECO:0007669"/>
    <property type="project" value="TreeGrafter"/>
</dbReference>
<feature type="domain" description="B box-type" evidence="6">
    <location>
        <begin position="101"/>
        <end position="149"/>
    </location>
</feature>
<dbReference type="InterPro" id="IPR001841">
    <property type="entry name" value="Znf_RING"/>
</dbReference>
<reference evidence="7" key="1">
    <citation type="submission" date="2022-11" db="UniProtKB">
        <authorList>
            <consortium name="EnsemblMetazoa"/>
        </authorList>
    </citation>
    <scope>IDENTIFICATION</scope>
</reference>
<evidence type="ECO:0000259" key="5">
    <source>
        <dbReference type="PROSITE" id="PS50089"/>
    </source>
</evidence>
<organism evidence="7 8">
    <name type="scientific">Exaiptasia diaphana</name>
    <name type="common">Tropical sea anemone</name>
    <name type="synonym">Aiptasia pulchella</name>
    <dbReference type="NCBI Taxonomy" id="2652724"/>
    <lineage>
        <taxon>Eukaryota</taxon>
        <taxon>Metazoa</taxon>
        <taxon>Cnidaria</taxon>
        <taxon>Anthozoa</taxon>
        <taxon>Hexacorallia</taxon>
        <taxon>Actiniaria</taxon>
        <taxon>Aiptasiidae</taxon>
        <taxon>Exaiptasia</taxon>
    </lineage>
</organism>
<keyword evidence="1" id="KW-0479">Metal-binding</keyword>
<dbReference type="Gene3D" id="3.30.160.60">
    <property type="entry name" value="Classic Zinc Finger"/>
    <property type="match status" value="1"/>
</dbReference>
<dbReference type="InterPro" id="IPR000315">
    <property type="entry name" value="Znf_B-box"/>
</dbReference>
<evidence type="ECO:0000256" key="1">
    <source>
        <dbReference type="ARBA" id="ARBA00022723"/>
    </source>
</evidence>
<dbReference type="GO" id="GO:0061630">
    <property type="term" value="F:ubiquitin protein ligase activity"/>
    <property type="evidence" value="ECO:0007669"/>
    <property type="project" value="TreeGrafter"/>
</dbReference>
<evidence type="ECO:0000313" key="8">
    <source>
        <dbReference type="Proteomes" id="UP000887567"/>
    </source>
</evidence>
<evidence type="ECO:0000313" key="7">
    <source>
        <dbReference type="EnsemblMetazoa" id="XP_020915953.1"/>
    </source>
</evidence>
<sequence length="225" mass="25443">MAASSSFTDDLEAQLTCAICNDIFTDPRTLPCLHTFCFNCIKSWNETCQRDRKQLKCPTCRAAVKVEGGDVSTLPSSFTFTSLIELFDSMKLKAAEKTHQQQLTECANCSNRSVLVGFCPQCEGMICNDCISHHKTMNTLKRTHQATLLSDFKQENLNSYINNQALCKEKFHDGARLEYFCKTCKKCICQKCGTTTHSIHDKISIEEAAEEAKTLIRKEKERLND</sequence>
<keyword evidence="2 4" id="KW-0863">Zinc-finger</keyword>
<dbReference type="InterPro" id="IPR018957">
    <property type="entry name" value="Znf_C3HC4_RING-type"/>
</dbReference>
<name>A0A913Y7I4_EXADI</name>
<dbReference type="Gene3D" id="3.30.40.10">
    <property type="entry name" value="Zinc/RING finger domain, C3HC4 (zinc finger)"/>
    <property type="match status" value="1"/>
</dbReference>
<evidence type="ECO:0000256" key="3">
    <source>
        <dbReference type="ARBA" id="ARBA00022833"/>
    </source>
</evidence>
<dbReference type="PROSITE" id="PS50089">
    <property type="entry name" value="ZF_RING_2"/>
    <property type="match status" value="1"/>
</dbReference>
<dbReference type="GO" id="GO:0008270">
    <property type="term" value="F:zinc ion binding"/>
    <property type="evidence" value="ECO:0007669"/>
    <property type="project" value="UniProtKB-KW"/>
</dbReference>
<dbReference type="GeneID" id="110253394"/>
<dbReference type="PROSITE" id="PS00518">
    <property type="entry name" value="ZF_RING_1"/>
    <property type="match status" value="1"/>
</dbReference>
<dbReference type="PANTHER" id="PTHR25462">
    <property type="entry name" value="BONUS, ISOFORM C-RELATED"/>
    <property type="match status" value="1"/>
</dbReference>
<dbReference type="SUPFAM" id="SSF57850">
    <property type="entry name" value="RING/U-box"/>
    <property type="match status" value="1"/>
</dbReference>
<feature type="domain" description="RING-type" evidence="5">
    <location>
        <begin position="17"/>
        <end position="61"/>
    </location>
</feature>
<dbReference type="SMART" id="SM00184">
    <property type="entry name" value="RING"/>
    <property type="match status" value="1"/>
</dbReference>
<dbReference type="InterPro" id="IPR047153">
    <property type="entry name" value="TRIM45/56/19-like"/>
</dbReference>
<dbReference type="Proteomes" id="UP000887567">
    <property type="component" value="Unplaced"/>
</dbReference>
<dbReference type="SMART" id="SM00336">
    <property type="entry name" value="BBOX"/>
    <property type="match status" value="2"/>
</dbReference>
<dbReference type="RefSeq" id="XP_020915953.1">
    <property type="nucleotide sequence ID" value="XM_021060294.2"/>
</dbReference>
<dbReference type="GO" id="GO:0060340">
    <property type="term" value="P:positive regulation of type I interferon-mediated signaling pathway"/>
    <property type="evidence" value="ECO:0007669"/>
    <property type="project" value="TreeGrafter"/>
</dbReference>
<dbReference type="Pfam" id="PF00097">
    <property type="entry name" value="zf-C3HC4"/>
    <property type="match status" value="1"/>
</dbReference>
<keyword evidence="8" id="KW-1185">Reference proteome</keyword>
<evidence type="ECO:0000256" key="4">
    <source>
        <dbReference type="PROSITE-ProRule" id="PRU00024"/>
    </source>
</evidence>